<dbReference type="UniPathway" id="UPA00666"/>
<dbReference type="Pfam" id="PF00795">
    <property type="entry name" value="CN_hydrolase"/>
    <property type="match status" value="1"/>
</dbReference>
<dbReference type="EC" id="2.3.1.269" evidence="8"/>
<feature type="transmembrane region" description="Helical" evidence="8">
    <location>
        <begin position="186"/>
        <end position="206"/>
    </location>
</feature>
<dbReference type="InterPro" id="IPR003010">
    <property type="entry name" value="C-N_Hydrolase"/>
</dbReference>
<keyword evidence="7 8" id="KW-0012">Acyltransferase</keyword>
<reference evidence="10 11" key="1">
    <citation type="submission" date="2019-03" db="EMBL/GenBank/DDBJ databases">
        <title>Three New Species of Nocardioides, Nocardioides euryhalodurans sp. nov., Nocardioides seonyuensis sp. nov. and Nocardioides eburneoflavus sp. nov. Iolated from Soil.</title>
        <authorList>
            <person name="Roh S.G."/>
            <person name="Lee C."/>
            <person name="Kim M.-K."/>
            <person name="Kim S.B."/>
        </authorList>
    </citation>
    <scope>NUCLEOTIDE SEQUENCE [LARGE SCALE GENOMIC DNA]</scope>
    <source>
        <strain evidence="10 11">MMS17-SY207-3</strain>
    </source>
</reference>
<comment type="pathway">
    <text evidence="8">Protein modification; lipoprotein biosynthesis (N-acyl transfer).</text>
</comment>
<evidence type="ECO:0000256" key="1">
    <source>
        <dbReference type="ARBA" id="ARBA00004651"/>
    </source>
</evidence>
<evidence type="ECO:0000256" key="5">
    <source>
        <dbReference type="ARBA" id="ARBA00022989"/>
    </source>
</evidence>
<comment type="catalytic activity">
    <reaction evidence="8">
        <text>N-terminal S-1,2-diacyl-sn-glyceryl-L-cysteinyl-[lipoprotein] + a glycerophospholipid = N-acyl-S-1,2-diacyl-sn-glyceryl-L-cysteinyl-[lipoprotein] + a 2-acyl-sn-glycero-3-phospholipid + H(+)</text>
        <dbReference type="Rhea" id="RHEA:48228"/>
        <dbReference type="Rhea" id="RHEA-COMP:14681"/>
        <dbReference type="Rhea" id="RHEA-COMP:14684"/>
        <dbReference type="ChEBI" id="CHEBI:15378"/>
        <dbReference type="ChEBI" id="CHEBI:136912"/>
        <dbReference type="ChEBI" id="CHEBI:140656"/>
        <dbReference type="ChEBI" id="CHEBI:140657"/>
        <dbReference type="ChEBI" id="CHEBI:140660"/>
        <dbReference type="EC" id="2.3.1.269"/>
    </reaction>
</comment>
<feature type="transmembrane region" description="Helical" evidence="8">
    <location>
        <begin position="60"/>
        <end position="78"/>
    </location>
</feature>
<accession>A0A4V1BMR3</accession>
<proteinExistence type="inferred from homology"/>
<feature type="domain" description="CN hydrolase" evidence="9">
    <location>
        <begin position="227"/>
        <end position="481"/>
    </location>
</feature>
<dbReference type="PANTHER" id="PTHR38686:SF1">
    <property type="entry name" value="APOLIPOPROTEIN N-ACYLTRANSFERASE"/>
    <property type="match status" value="1"/>
</dbReference>
<gene>
    <name evidence="8 10" type="primary">lnt</name>
    <name evidence="10" type="ORF">EXE58_18795</name>
</gene>
<evidence type="ECO:0000313" key="11">
    <source>
        <dbReference type="Proteomes" id="UP000294853"/>
    </source>
</evidence>
<feature type="transmembrane region" description="Helical" evidence="8">
    <location>
        <begin position="12"/>
        <end position="31"/>
    </location>
</feature>
<evidence type="ECO:0000259" key="9">
    <source>
        <dbReference type="PROSITE" id="PS50263"/>
    </source>
</evidence>
<dbReference type="Pfam" id="PF20154">
    <property type="entry name" value="LNT_N"/>
    <property type="match status" value="1"/>
</dbReference>
<dbReference type="CDD" id="cd07571">
    <property type="entry name" value="ALP_N-acyl_transferase"/>
    <property type="match status" value="1"/>
</dbReference>
<dbReference type="GO" id="GO:0016410">
    <property type="term" value="F:N-acyltransferase activity"/>
    <property type="evidence" value="ECO:0007669"/>
    <property type="project" value="UniProtKB-UniRule"/>
</dbReference>
<evidence type="ECO:0000256" key="3">
    <source>
        <dbReference type="ARBA" id="ARBA00022679"/>
    </source>
</evidence>
<dbReference type="GO" id="GO:0042158">
    <property type="term" value="P:lipoprotein biosynthetic process"/>
    <property type="evidence" value="ECO:0007669"/>
    <property type="project" value="UniProtKB-UniRule"/>
</dbReference>
<dbReference type="PROSITE" id="PS50263">
    <property type="entry name" value="CN_HYDROLASE"/>
    <property type="match status" value="1"/>
</dbReference>
<name>A0A4V1BMR3_9ACTN</name>
<feature type="transmembrane region" description="Helical" evidence="8">
    <location>
        <begin position="151"/>
        <end position="174"/>
    </location>
</feature>
<comment type="subcellular location">
    <subcellularLocation>
        <location evidence="1 8">Cell membrane</location>
        <topology evidence="1 8">Multi-pass membrane protein</topology>
    </subcellularLocation>
</comment>
<keyword evidence="11" id="KW-1185">Reference proteome</keyword>
<feature type="transmembrane region" description="Helical" evidence="8">
    <location>
        <begin position="84"/>
        <end position="106"/>
    </location>
</feature>
<feature type="transmembrane region" description="Helical" evidence="8">
    <location>
        <begin position="492"/>
        <end position="510"/>
    </location>
</feature>
<protein>
    <recommendedName>
        <fullName evidence="8">Apolipoprotein N-acyltransferase</fullName>
        <shortName evidence="8">ALP N-acyltransferase</shortName>
        <ecNumber evidence="8">2.3.1.269</ecNumber>
    </recommendedName>
</protein>
<keyword evidence="3 8" id="KW-0808">Transferase</keyword>
<keyword evidence="10" id="KW-0449">Lipoprotein</keyword>
<dbReference type="Proteomes" id="UP000294853">
    <property type="component" value="Chromosome"/>
</dbReference>
<keyword evidence="4 8" id="KW-0812">Transmembrane</keyword>
<dbReference type="AlphaFoldDB" id="A0A4V1BMR3"/>
<dbReference type="KEGG" id="nsn:EXE58_18795"/>
<dbReference type="InterPro" id="IPR045378">
    <property type="entry name" value="LNT_N"/>
</dbReference>
<comment type="function">
    <text evidence="8">Catalyzes the phospholipid dependent N-acylation of the N-terminal cysteine of apolipoprotein, the last step in lipoprotein maturation.</text>
</comment>
<dbReference type="Gene3D" id="3.60.110.10">
    <property type="entry name" value="Carbon-nitrogen hydrolase"/>
    <property type="match status" value="1"/>
</dbReference>
<organism evidence="10 11">
    <name type="scientific">Nocardioides seonyuensis</name>
    <dbReference type="NCBI Taxonomy" id="2518371"/>
    <lineage>
        <taxon>Bacteria</taxon>
        <taxon>Bacillati</taxon>
        <taxon>Actinomycetota</taxon>
        <taxon>Actinomycetes</taxon>
        <taxon>Propionibacteriales</taxon>
        <taxon>Nocardioidaceae</taxon>
        <taxon>Nocardioides</taxon>
    </lineage>
</organism>
<dbReference type="EMBL" id="CP038436">
    <property type="protein sequence ID" value="QBX57272.1"/>
    <property type="molecule type" value="Genomic_DNA"/>
</dbReference>
<evidence type="ECO:0000256" key="7">
    <source>
        <dbReference type="ARBA" id="ARBA00023315"/>
    </source>
</evidence>
<evidence type="ECO:0000256" key="8">
    <source>
        <dbReference type="HAMAP-Rule" id="MF_01148"/>
    </source>
</evidence>
<dbReference type="GO" id="GO:0005886">
    <property type="term" value="C:plasma membrane"/>
    <property type="evidence" value="ECO:0007669"/>
    <property type="project" value="UniProtKB-SubCell"/>
</dbReference>
<keyword evidence="5 8" id="KW-1133">Transmembrane helix</keyword>
<dbReference type="NCBIfam" id="TIGR00546">
    <property type="entry name" value="lnt"/>
    <property type="match status" value="1"/>
</dbReference>
<dbReference type="PANTHER" id="PTHR38686">
    <property type="entry name" value="APOLIPOPROTEIN N-ACYLTRANSFERASE"/>
    <property type="match status" value="1"/>
</dbReference>
<dbReference type="OrthoDB" id="9804277at2"/>
<evidence type="ECO:0000256" key="4">
    <source>
        <dbReference type="ARBA" id="ARBA00022692"/>
    </source>
</evidence>
<dbReference type="HAMAP" id="MF_01148">
    <property type="entry name" value="Lnt"/>
    <property type="match status" value="1"/>
</dbReference>
<evidence type="ECO:0000256" key="6">
    <source>
        <dbReference type="ARBA" id="ARBA00023136"/>
    </source>
</evidence>
<dbReference type="InterPro" id="IPR004563">
    <property type="entry name" value="Apolipo_AcylTrfase"/>
</dbReference>
<keyword evidence="6 8" id="KW-0472">Membrane</keyword>
<evidence type="ECO:0000256" key="2">
    <source>
        <dbReference type="ARBA" id="ARBA00022475"/>
    </source>
</evidence>
<evidence type="ECO:0000313" key="10">
    <source>
        <dbReference type="EMBL" id="QBX57272.1"/>
    </source>
</evidence>
<comment type="similarity">
    <text evidence="8">Belongs to the CN hydrolase family. Apolipoprotein N-acyltransferase subfamily.</text>
</comment>
<dbReference type="SUPFAM" id="SSF56317">
    <property type="entry name" value="Carbon-nitrogen hydrolase"/>
    <property type="match status" value="1"/>
</dbReference>
<dbReference type="InterPro" id="IPR036526">
    <property type="entry name" value="C-N_Hydrolase_sf"/>
</dbReference>
<sequence length="518" mass="53999">MLCSGGRVVITGGERAAAAIVGGLALAAAFPPLSAPWLAPLGLVAFFLAVGHWGVRAGSLTGFVFGLAFFGPTLWWLAQAIAPAAWAAIVALQAGWLALLGAGVVLVRRLPYWPIWAAALWTSVEGARSAVPWGGLPWGRVGYTAVETPWAASLALVGVAGTSALVALVGAILAATVEAMRERRPALVLTRPMLVSCTVASGLLLASTTVLQTGHADTESSRRSPTARVAVVQGEVPGTGTDVVSHHRQVTRTLLDETRRLAQLLGPEEPPPDLAVWPENATAVDPAADSTAREALLAAAEASQAPVLAGSVVDGVSPSTALNQGIVWTADGDQGRYTKQHLVPFGEYVPLRSLASRVSSRVSDIHRDMLPGPPSSPLRAGGLVLANALCFDVAYDDVLREQVAQGAQLAVVQTSNAMFLGTGQQEQQWMITRARAIELGRPIVVSSMNGISGAIASDGSVITRLPGVRAASKMVTVPLMTETTPAVRMGSWPARMVYVMAFVGILTAGIRASRRRGQ</sequence>
<keyword evidence="2 8" id="KW-1003">Cell membrane</keyword>